<dbReference type="PANTHER" id="PTHR47893">
    <property type="entry name" value="REGULATORY PROTEIN PCHR"/>
    <property type="match status" value="1"/>
</dbReference>
<name>A0A212LHZ2_9HYPH</name>
<dbReference type="PROSITE" id="PS01124">
    <property type="entry name" value="HTH_ARAC_FAMILY_2"/>
    <property type="match status" value="1"/>
</dbReference>
<proteinExistence type="predicted"/>
<evidence type="ECO:0000259" key="4">
    <source>
        <dbReference type="PROSITE" id="PS01124"/>
    </source>
</evidence>
<keyword evidence="2 5" id="KW-0238">DNA-binding</keyword>
<dbReference type="Pfam" id="PF12833">
    <property type="entry name" value="HTH_18"/>
    <property type="match status" value="1"/>
</dbReference>
<dbReference type="InterPro" id="IPR053142">
    <property type="entry name" value="PchR_regulatory_protein"/>
</dbReference>
<feature type="domain" description="HTH araC/xylS-type" evidence="4">
    <location>
        <begin position="188"/>
        <end position="286"/>
    </location>
</feature>
<dbReference type="InterPro" id="IPR009057">
    <property type="entry name" value="Homeodomain-like_sf"/>
</dbReference>
<dbReference type="GO" id="GO:0003700">
    <property type="term" value="F:DNA-binding transcription factor activity"/>
    <property type="evidence" value="ECO:0007669"/>
    <property type="project" value="InterPro"/>
</dbReference>
<dbReference type="GO" id="GO:0043565">
    <property type="term" value="F:sequence-specific DNA binding"/>
    <property type="evidence" value="ECO:0007669"/>
    <property type="project" value="InterPro"/>
</dbReference>
<dbReference type="AlphaFoldDB" id="A0A212LHZ2"/>
<evidence type="ECO:0000256" key="2">
    <source>
        <dbReference type="ARBA" id="ARBA00023125"/>
    </source>
</evidence>
<dbReference type="SMART" id="SM00342">
    <property type="entry name" value="HTH_ARAC"/>
    <property type="match status" value="1"/>
</dbReference>
<accession>A0A212LHZ2</accession>
<keyword evidence="1" id="KW-0805">Transcription regulation</keyword>
<evidence type="ECO:0000256" key="1">
    <source>
        <dbReference type="ARBA" id="ARBA00023015"/>
    </source>
</evidence>
<evidence type="ECO:0000256" key="3">
    <source>
        <dbReference type="ARBA" id="ARBA00023163"/>
    </source>
</evidence>
<dbReference type="InterPro" id="IPR018060">
    <property type="entry name" value="HTH_AraC"/>
</dbReference>
<sequence length="295" mass="32517">MELSTAVSEHDGISLACRLTPVVAGPRPVREIQPGFRLFVYLRGWQRFEIDGQRFDVSADGGPVALALSLTRPAQLVQVAWSEDRMGKLTITAPRDWASALDLKGAGHGDALATFLTGHGNSHLWRLDDDSIRLAQLAAEPPAWVPREALPLYRRARAFDLICLTLSTLALRRDKNTLPRPAQSLLGERIRIFLLDHLNEPLTIDAVAQAVGASVSVVQRCFKELYGMTVFDFVRRRRLDAARDALDNRGVSIACAAFIAGYSAPSSFATAFKKAYGVPPKLRRRQAMPFLEAAE</sequence>
<evidence type="ECO:0000313" key="5">
    <source>
        <dbReference type="EMBL" id="SCM77174.1"/>
    </source>
</evidence>
<dbReference type="PROSITE" id="PS00041">
    <property type="entry name" value="HTH_ARAC_FAMILY_1"/>
    <property type="match status" value="1"/>
</dbReference>
<keyword evidence="3" id="KW-0804">Transcription</keyword>
<dbReference type="EMBL" id="FMJD01000008">
    <property type="protein sequence ID" value="SCM77174.1"/>
    <property type="molecule type" value="Genomic_DNA"/>
</dbReference>
<gene>
    <name evidence="5" type="ORF">KL86PLE_40979</name>
</gene>
<organism evidence="5">
    <name type="scientific">uncultured Pleomorphomonas sp</name>
    <dbReference type="NCBI Taxonomy" id="442121"/>
    <lineage>
        <taxon>Bacteria</taxon>
        <taxon>Pseudomonadati</taxon>
        <taxon>Pseudomonadota</taxon>
        <taxon>Alphaproteobacteria</taxon>
        <taxon>Hyphomicrobiales</taxon>
        <taxon>Pleomorphomonadaceae</taxon>
        <taxon>Pleomorphomonas</taxon>
        <taxon>environmental samples</taxon>
    </lineage>
</organism>
<dbReference type="InterPro" id="IPR018062">
    <property type="entry name" value="HTH_AraC-typ_CS"/>
</dbReference>
<dbReference type="RefSeq" id="WP_288197126.1">
    <property type="nucleotide sequence ID" value="NZ_LT608334.1"/>
</dbReference>
<dbReference type="Gene3D" id="1.10.10.60">
    <property type="entry name" value="Homeodomain-like"/>
    <property type="match status" value="1"/>
</dbReference>
<dbReference type="SUPFAM" id="SSF46689">
    <property type="entry name" value="Homeodomain-like"/>
    <property type="match status" value="2"/>
</dbReference>
<reference evidence="5" key="1">
    <citation type="submission" date="2016-08" db="EMBL/GenBank/DDBJ databases">
        <authorList>
            <person name="Seilhamer J.J."/>
        </authorList>
    </citation>
    <scope>NUCLEOTIDE SEQUENCE</scope>
    <source>
        <strain evidence="5">86</strain>
    </source>
</reference>
<dbReference type="PANTHER" id="PTHR47893:SF1">
    <property type="entry name" value="REGULATORY PROTEIN PCHR"/>
    <property type="match status" value="1"/>
</dbReference>
<protein>
    <submittedName>
        <fullName evidence="5">Putative DNA-binding domain-containing protein, AraC-type</fullName>
    </submittedName>
</protein>